<proteinExistence type="predicted"/>
<organism evidence="1 2">
    <name type="scientific">Thermosporothrix hazakensis</name>
    <dbReference type="NCBI Taxonomy" id="644383"/>
    <lineage>
        <taxon>Bacteria</taxon>
        <taxon>Bacillati</taxon>
        <taxon>Chloroflexota</taxon>
        <taxon>Ktedonobacteria</taxon>
        <taxon>Ktedonobacterales</taxon>
        <taxon>Thermosporotrichaceae</taxon>
        <taxon>Thermosporothrix</taxon>
    </lineage>
</organism>
<accession>A0A326TW17</accession>
<dbReference type="SUPFAM" id="SSF141571">
    <property type="entry name" value="Pentapeptide repeat-like"/>
    <property type="match status" value="1"/>
</dbReference>
<dbReference type="EMBL" id="QKUF01000036">
    <property type="protein sequence ID" value="PZW21106.1"/>
    <property type="molecule type" value="Genomic_DNA"/>
</dbReference>
<dbReference type="Pfam" id="PF00805">
    <property type="entry name" value="Pentapeptide"/>
    <property type="match status" value="1"/>
</dbReference>
<sequence>MSDSHALFSDEHYDDDDFAFDDQIPDDFYQSFAEYAEYEDEEVPLDTPPLYLGPKEYTELTNHIWEERRKPIQQANIHWITPGGDEAAQWNHILSNGHRIPNLRAEGIKITNWEAEDAFFNGAVLTRTQINQANWRHVQAEYLLANESSWRQSILSAANTYSSSFRGASFSECKMLGWHSAQSVLTETKLSECNMTNVHMPGSNLEQTHMEYVIATSADLQFTKWQGAHLHHIDLSYANLTGAHFIPEEISDVNLCWSTLTGISFGKQAEHILLTENVRQIRFHFYRLFSQRREALARFTKWLKRKEPLKRSLTALLLLPTNNTSALAVERFSSALTPLEDQEYSPADTPVRAILLSWCQQLSD</sequence>
<dbReference type="AlphaFoldDB" id="A0A326TW17"/>
<evidence type="ECO:0000313" key="1">
    <source>
        <dbReference type="EMBL" id="PZW21106.1"/>
    </source>
</evidence>
<name>A0A326TW17_THEHA</name>
<keyword evidence="2" id="KW-1185">Reference proteome</keyword>
<dbReference type="InterPro" id="IPR051082">
    <property type="entry name" value="Pentapeptide-BTB/POZ_domain"/>
</dbReference>
<comment type="caution">
    <text evidence="1">The sequence shown here is derived from an EMBL/GenBank/DDBJ whole genome shotgun (WGS) entry which is preliminary data.</text>
</comment>
<reference evidence="1 2" key="1">
    <citation type="submission" date="2018-06" db="EMBL/GenBank/DDBJ databases">
        <title>Genomic Encyclopedia of Archaeal and Bacterial Type Strains, Phase II (KMG-II): from individual species to whole genera.</title>
        <authorList>
            <person name="Goeker M."/>
        </authorList>
    </citation>
    <scope>NUCLEOTIDE SEQUENCE [LARGE SCALE GENOMIC DNA]</scope>
    <source>
        <strain evidence="1 2">ATCC BAA-1881</strain>
    </source>
</reference>
<dbReference type="InterPro" id="IPR001646">
    <property type="entry name" value="5peptide_repeat"/>
</dbReference>
<protein>
    <submittedName>
        <fullName evidence="1">Uncharacterized protein YjbI with pentapeptide repeats</fullName>
    </submittedName>
</protein>
<dbReference type="PANTHER" id="PTHR14136">
    <property type="entry name" value="BTB_POZ DOMAIN-CONTAINING PROTEIN KCTD9"/>
    <property type="match status" value="1"/>
</dbReference>
<dbReference type="PANTHER" id="PTHR14136:SF17">
    <property type="entry name" value="BTB_POZ DOMAIN-CONTAINING PROTEIN KCTD9"/>
    <property type="match status" value="1"/>
</dbReference>
<dbReference type="Proteomes" id="UP000248806">
    <property type="component" value="Unassembled WGS sequence"/>
</dbReference>
<evidence type="ECO:0000313" key="2">
    <source>
        <dbReference type="Proteomes" id="UP000248806"/>
    </source>
</evidence>
<dbReference type="Gene3D" id="2.160.20.80">
    <property type="entry name" value="E3 ubiquitin-protein ligase SopA"/>
    <property type="match status" value="1"/>
</dbReference>
<gene>
    <name evidence="1" type="ORF">EI42_05642</name>
</gene>
<dbReference type="RefSeq" id="WP_170142962.1">
    <property type="nucleotide sequence ID" value="NZ_BIFX01000002.1"/>
</dbReference>